<accession>A0A7J9FGC3</accession>
<keyword evidence="1" id="KW-0732">Signal</keyword>
<evidence type="ECO:0000313" key="3">
    <source>
        <dbReference type="Proteomes" id="UP000593568"/>
    </source>
</evidence>
<gene>
    <name evidence="2" type="ORF">Gotri_001315</name>
</gene>
<organism evidence="2 3">
    <name type="scientific">Gossypium trilobum</name>
    <dbReference type="NCBI Taxonomy" id="34281"/>
    <lineage>
        <taxon>Eukaryota</taxon>
        <taxon>Viridiplantae</taxon>
        <taxon>Streptophyta</taxon>
        <taxon>Embryophyta</taxon>
        <taxon>Tracheophyta</taxon>
        <taxon>Spermatophyta</taxon>
        <taxon>Magnoliopsida</taxon>
        <taxon>eudicotyledons</taxon>
        <taxon>Gunneridae</taxon>
        <taxon>Pentapetalae</taxon>
        <taxon>rosids</taxon>
        <taxon>malvids</taxon>
        <taxon>Malvales</taxon>
        <taxon>Malvaceae</taxon>
        <taxon>Malvoideae</taxon>
        <taxon>Gossypium</taxon>
    </lineage>
</organism>
<comment type="caution">
    <text evidence="2">The sequence shown here is derived from an EMBL/GenBank/DDBJ whole genome shotgun (WGS) entry which is preliminary data.</text>
</comment>
<evidence type="ECO:0000256" key="1">
    <source>
        <dbReference type="SAM" id="SignalP"/>
    </source>
</evidence>
<dbReference type="EMBL" id="JABEZW010000013">
    <property type="protein sequence ID" value="MBA0783625.1"/>
    <property type="molecule type" value="Genomic_DNA"/>
</dbReference>
<proteinExistence type="predicted"/>
<keyword evidence="3" id="KW-1185">Reference proteome</keyword>
<reference evidence="2 3" key="1">
    <citation type="journal article" date="2019" name="Genome Biol. Evol.">
        <title>Insights into the evolution of the New World diploid cottons (Gossypium, subgenus Houzingenia) based on genome sequencing.</title>
        <authorList>
            <person name="Grover C.E."/>
            <person name="Arick M.A. 2nd"/>
            <person name="Thrash A."/>
            <person name="Conover J.L."/>
            <person name="Sanders W.S."/>
            <person name="Peterson D.G."/>
            <person name="Frelichowski J.E."/>
            <person name="Scheffler J.A."/>
            <person name="Scheffler B.E."/>
            <person name="Wendel J.F."/>
        </authorList>
    </citation>
    <scope>NUCLEOTIDE SEQUENCE [LARGE SCALE GENOMIC DNA]</scope>
    <source>
        <strain evidence="2">8</strain>
        <tissue evidence="2">Leaf</tissue>
    </source>
</reference>
<dbReference type="AlphaFoldDB" id="A0A7J9FGC3"/>
<sequence>MAIKSAISLALIGSVLLMMLLSGIDAGGIVIYWGQNGNEGTLAGHVQQATTTL</sequence>
<evidence type="ECO:0000313" key="2">
    <source>
        <dbReference type="EMBL" id="MBA0783625.1"/>
    </source>
</evidence>
<name>A0A7J9FGC3_9ROSI</name>
<protein>
    <submittedName>
        <fullName evidence="2">Uncharacterized protein</fullName>
    </submittedName>
</protein>
<dbReference type="Proteomes" id="UP000593568">
    <property type="component" value="Unassembled WGS sequence"/>
</dbReference>
<feature type="signal peptide" evidence="1">
    <location>
        <begin position="1"/>
        <end position="26"/>
    </location>
</feature>
<feature type="chain" id="PRO_5029540711" evidence="1">
    <location>
        <begin position="27"/>
        <end position="53"/>
    </location>
</feature>